<dbReference type="InterPro" id="IPR050162">
    <property type="entry name" value="MsrA_MetSO_reductase"/>
</dbReference>
<keyword evidence="10" id="KW-1185">Reference proteome</keyword>
<dbReference type="InterPro" id="IPR036291">
    <property type="entry name" value="NAD(P)-bd_dom_sf"/>
</dbReference>
<comment type="caution">
    <text evidence="9">The sequence shown here is derived from an EMBL/GenBank/DDBJ whole genome shotgun (WGS) entry which is preliminary data.</text>
</comment>
<dbReference type="Gene3D" id="3.30.1060.10">
    <property type="entry name" value="Peptide methionine sulphoxide reductase MsrA"/>
    <property type="match status" value="1"/>
</dbReference>
<evidence type="ECO:0000256" key="5">
    <source>
        <dbReference type="ARBA" id="ARBA00030643"/>
    </source>
</evidence>
<evidence type="ECO:0000256" key="4">
    <source>
        <dbReference type="ARBA" id="ARBA00030273"/>
    </source>
</evidence>
<evidence type="ECO:0000256" key="3">
    <source>
        <dbReference type="ARBA" id="ARBA00023002"/>
    </source>
</evidence>
<dbReference type="AlphaFoldDB" id="A0AA35QRY2"/>
<dbReference type="SUPFAM" id="SSF55068">
    <property type="entry name" value="Peptide methionine sulfoxide reductase"/>
    <property type="match status" value="1"/>
</dbReference>
<comment type="catalytic activity">
    <reaction evidence="6">
        <text>L-methionyl-[protein] + [thioredoxin]-disulfide + H2O = L-methionyl-(S)-S-oxide-[protein] + [thioredoxin]-dithiol</text>
        <dbReference type="Rhea" id="RHEA:14217"/>
        <dbReference type="Rhea" id="RHEA-COMP:10698"/>
        <dbReference type="Rhea" id="RHEA-COMP:10700"/>
        <dbReference type="Rhea" id="RHEA-COMP:12313"/>
        <dbReference type="Rhea" id="RHEA-COMP:12315"/>
        <dbReference type="ChEBI" id="CHEBI:15377"/>
        <dbReference type="ChEBI" id="CHEBI:16044"/>
        <dbReference type="ChEBI" id="CHEBI:29950"/>
        <dbReference type="ChEBI" id="CHEBI:44120"/>
        <dbReference type="ChEBI" id="CHEBI:50058"/>
        <dbReference type="EC" id="1.8.4.11"/>
    </reaction>
</comment>
<dbReference type="PANTHER" id="PTHR42799">
    <property type="entry name" value="MITOCHONDRIAL PEPTIDE METHIONINE SULFOXIDE REDUCTASE"/>
    <property type="match status" value="1"/>
</dbReference>
<organism evidence="9 10">
    <name type="scientific">Geodia barretti</name>
    <name type="common">Barrett's horny sponge</name>
    <dbReference type="NCBI Taxonomy" id="519541"/>
    <lineage>
        <taxon>Eukaryota</taxon>
        <taxon>Metazoa</taxon>
        <taxon>Porifera</taxon>
        <taxon>Demospongiae</taxon>
        <taxon>Heteroscleromorpha</taxon>
        <taxon>Tetractinellida</taxon>
        <taxon>Astrophorina</taxon>
        <taxon>Geodiidae</taxon>
        <taxon>Geodia</taxon>
    </lineage>
</organism>
<dbReference type="GO" id="GO:0005737">
    <property type="term" value="C:cytoplasm"/>
    <property type="evidence" value="ECO:0007669"/>
    <property type="project" value="TreeGrafter"/>
</dbReference>
<keyword evidence="3" id="KW-0560">Oxidoreductase</keyword>
<dbReference type="GO" id="GO:0034599">
    <property type="term" value="P:cellular response to oxidative stress"/>
    <property type="evidence" value="ECO:0007669"/>
    <property type="project" value="TreeGrafter"/>
</dbReference>
<gene>
    <name evidence="9" type="ORF">GBAR_LOCUS68</name>
</gene>
<reference evidence="9" key="1">
    <citation type="submission" date="2023-03" db="EMBL/GenBank/DDBJ databases">
        <authorList>
            <person name="Steffen K."/>
            <person name="Cardenas P."/>
        </authorList>
    </citation>
    <scope>NUCLEOTIDE SEQUENCE</scope>
</reference>
<dbReference type="InterPro" id="IPR002569">
    <property type="entry name" value="Met_Sox_Rdtase_MsrA_dom"/>
</dbReference>
<evidence type="ECO:0000256" key="1">
    <source>
        <dbReference type="ARBA" id="ARBA00005591"/>
    </source>
</evidence>
<evidence type="ECO:0000256" key="2">
    <source>
        <dbReference type="ARBA" id="ARBA00012502"/>
    </source>
</evidence>
<evidence type="ECO:0000313" key="10">
    <source>
        <dbReference type="Proteomes" id="UP001174909"/>
    </source>
</evidence>
<evidence type="ECO:0000313" key="9">
    <source>
        <dbReference type="EMBL" id="CAI7988877.1"/>
    </source>
</evidence>
<dbReference type="EC" id="1.8.4.11" evidence="2"/>
<sequence>MITGASRGIGKTIALGLAAEGCRLSLCARGREDLDETVSELRASGAEVLSSTLDVTDENAARRWFDETRDRYQTIDILVNNVGGSRPGGNLSASNDDWHRGHGGGTGHYEAVEITYDPAKVSYEALLTAFWHSVDPTDGGGQFCDRGQSYETAVFAANEKERGLAEASKKAAQKRVDKPIVTPILAAKPFYAAEDYHQDYYTNNPLRYRYYRFSCGRDSRVKEIWGKHAYEGIPDHG</sequence>
<name>A0AA35QRY2_GEOBA</name>
<proteinExistence type="inferred from homology"/>
<dbReference type="InterPro" id="IPR036509">
    <property type="entry name" value="Met_Sox_Rdtase_MsrA_sf"/>
</dbReference>
<accession>A0AA35QRY2</accession>
<feature type="domain" description="Peptide methionine sulphoxide reductase MsrA" evidence="8">
    <location>
        <begin position="95"/>
        <end position="209"/>
    </location>
</feature>
<dbReference type="NCBIfam" id="TIGR00401">
    <property type="entry name" value="msrA"/>
    <property type="match status" value="1"/>
</dbReference>
<dbReference type="Proteomes" id="UP001174909">
    <property type="component" value="Unassembled WGS sequence"/>
</dbReference>
<evidence type="ECO:0000256" key="6">
    <source>
        <dbReference type="ARBA" id="ARBA00047806"/>
    </source>
</evidence>
<dbReference type="EMBL" id="CASHTH010000012">
    <property type="protein sequence ID" value="CAI7988877.1"/>
    <property type="molecule type" value="Genomic_DNA"/>
</dbReference>
<dbReference type="SUPFAM" id="SSF51735">
    <property type="entry name" value="NAD(P)-binding Rossmann-fold domains"/>
    <property type="match status" value="1"/>
</dbReference>
<evidence type="ECO:0000256" key="7">
    <source>
        <dbReference type="ARBA" id="ARBA00048782"/>
    </source>
</evidence>
<evidence type="ECO:0000259" key="8">
    <source>
        <dbReference type="Pfam" id="PF01625"/>
    </source>
</evidence>
<dbReference type="PANTHER" id="PTHR42799:SF2">
    <property type="entry name" value="MITOCHONDRIAL PEPTIDE METHIONINE SULFOXIDE REDUCTASE"/>
    <property type="match status" value="1"/>
</dbReference>
<comment type="catalytic activity">
    <reaction evidence="7">
        <text>[thioredoxin]-disulfide + L-methionine + H2O = L-methionine (S)-S-oxide + [thioredoxin]-dithiol</text>
        <dbReference type="Rhea" id="RHEA:19993"/>
        <dbReference type="Rhea" id="RHEA-COMP:10698"/>
        <dbReference type="Rhea" id="RHEA-COMP:10700"/>
        <dbReference type="ChEBI" id="CHEBI:15377"/>
        <dbReference type="ChEBI" id="CHEBI:29950"/>
        <dbReference type="ChEBI" id="CHEBI:50058"/>
        <dbReference type="ChEBI" id="CHEBI:57844"/>
        <dbReference type="ChEBI" id="CHEBI:58772"/>
        <dbReference type="EC" id="1.8.4.11"/>
    </reaction>
</comment>
<comment type="similarity">
    <text evidence="1">Belongs to the MsrA Met sulfoxide reductase family.</text>
</comment>
<dbReference type="Pfam" id="PF01625">
    <property type="entry name" value="PMSR"/>
    <property type="match status" value="1"/>
</dbReference>
<dbReference type="GO" id="GO:0008113">
    <property type="term" value="F:peptide-methionine (S)-S-oxide reductase activity"/>
    <property type="evidence" value="ECO:0007669"/>
    <property type="project" value="UniProtKB-EC"/>
</dbReference>
<protein>
    <recommendedName>
        <fullName evidence="2">peptide-methionine (S)-S-oxide reductase</fullName>
        <ecNumber evidence="2">1.8.4.11</ecNumber>
    </recommendedName>
    <alternativeName>
        <fullName evidence="5">Peptide-methionine (S)-S-oxide reductase</fullName>
    </alternativeName>
    <alternativeName>
        <fullName evidence="4">Protein-methionine-S-oxide reductase</fullName>
    </alternativeName>
</protein>